<dbReference type="InterPro" id="IPR051783">
    <property type="entry name" value="NAD(P)-dependent_oxidoreduct"/>
</dbReference>
<organism evidence="3 4">
    <name type="scientific">Svornostia abyssi</name>
    <dbReference type="NCBI Taxonomy" id="2898438"/>
    <lineage>
        <taxon>Bacteria</taxon>
        <taxon>Bacillati</taxon>
        <taxon>Actinomycetota</taxon>
        <taxon>Thermoleophilia</taxon>
        <taxon>Solirubrobacterales</taxon>
        <taxon>Baekduiaceae</taxon>
        <taxon>Svornostia</taxon>
    </lineage>
</organism>
<dbReference type="PANTHER" id="PTHR48079">
    <property type="entry name" value="PROTEIN YEEZ"/>
    <property type="match status" value="1"/>
</dbReference>
<evidence type="ECO:0000259" key="2">
    <source>
        <dbReference type="Pfam" id="PF01370"/>
    </source>
</evidence>
<keyword evidence="4" id="KW-1185">Reference proteome</keyword>
<feature type="domain" description="NAD-dependent epimerase/dehydratase" evidence="2">
    <location>
        <begin position="3"/>
        <end position="234"/>
    </location>
</feature>
<dbReference type="EMBL" id="CP088295">
    <property type="protein sequence ID" value="UUY03217.1"/>
    <property type="molecule type" value="Genomic_DNA"/>
</dbReference>
<dbReference type="Pfam" id="PF01370">
    <property type="entry name" value="Epimerase"/>
    <property type="match status" value="1"/>
</dbReference>
<protein>
    <submittedName>
        <fullName evidence="3">NAD-dependent epimerase/dehydratase family protein</fullName>
    </submittedName>
</protein>
<accession>A0ABY5PFN2</accession>
<gene>
    <name evidence="3" type="ORF">LRS13_21490</name>
</gene>
<dbReference type="InterPro" id="IPR036291">
    <property type="entry name" value="NAD(P)-bd_dom_sf"/>
</dbReference>
<proteinExistence type="predicted"/>
<feature type="compositionally biased region" description="Low complexity" evidence="1">
    <location>
        <begin position="333"/>
        <end position="343"/>
    </location>
</feature>
<evidence type="ECO:0000313" key="4">
    <source>
        <dbReference type="Proteomes" id="UP001058860"/>
    </source>
</evidence>
<dbReference type="SUPFAM" id="SSF51735">
    <property type="entry name" value="NAD(P)-binding Rossmann-fold domains"/>
    <property type="match status" value="1"/>
</dbReference>
<dbReference type="Proteomes" id="UP001058860">
    <property type="component" value="Chromosome"/>
</dbReference>
<dbReference type="PANTHER" id="PTHR48079:SF6">
    <property type="entry name" value="NAD(P)-BINDING DOMAIN-CONTAINING PROTEIN-RELATED"/>
    <property type="match status" value="1"/>
</dbReference>
<reference evidence="4" key="1">
    <citation type="submission" date="2021-11" db="EMBL/GenBank/DDBJ databases">
        <title>Cultivation dependent microbiological survey of springs from the worlds oldest radium mine currently devoted to the extraction of radon-saturated water.</title>
        <authorList>
            <person name="Kapinusova G."/>
            <person name="Smrhova T."/>
            <person name="Strejcek M."/>
            <person name="Suman J."/>
            <person name="Jani K."/>
            <person name="Pajer P."/>
            <person name="Uhlik O."/>
        </authorList>
    </citation>
    <scope>NUCLEOTIDE SEQUENCE [LARGE SCALE GENOMIC DNA]</scope>
    <source>
        <strain evidence="4">J379</strain>
    </source>
</reference>
<dbReference type="Gene3D" id="3.40.50.720">
    <property type="entry name" value="NAD(P)-binding Rossmann-like Domain"/>
    <property type="match status" value="1"/>
</dbReference>
<dbReference type="InterPro" id="IPR001509">
    <property type="entry name" value="Epimerase_deHydtase"/>
</dbReference>
<dbReference type="RefSeq" id="WP_353863729.1">
    <property type="nucleotide sequence ID" value="NZ_CP088295.1"/>
</dbReference>
<name>A0ABY5PFN2_9ACTN</name>
<sequence>MRIIVTGATGNIGTSVLRKLRADPAIRQLVGVARRRPPTAPQKTTWLAADVARADLAPVFEGAAAVVHLAWAWHPPREEETRWATNVTGTTRVLDAVRRAGVPTVVVVSAAAAYAPEGDDRPVAESAPVTGVPSSSFSRHKAAVEVVLDAFEAHHPAVRVVRLRPAVVLKREAAGAVRQTFLGPLLPARALRSGRLPVVPDVRGARLQAVHSFDVADAVRLALLRPDARGAYNLAAPPVLDARSVQLAFGGRALRIPRAAARAALDAGFRLGVHPTEPGWLDLATAAPLVDVTRARTQLGWEPAFGATAALQELLDGLAAGDPPALLPPDAPALPAGPSADAPRSPVPARH</sequence>
<evidence type="ECO:0000313" key="3">
    <source>
        <dbReference type="EMBL" id="UUY03217.1"/>
    </source>
</evidence>
<feature type="region of interest" description="Disordered" evidence="1">
    <location>
        <begin position="321"/>
        <end position="351"/>
    </location>
</feature>
<evidence type="ECO:0000256" key="1">
    <source>
        <dbReference type="SAM" id="MobiDB-lite"/>
    </source>
</evidence>